<feature type="region of interest" description="Disordered" evidence="6">
    <location>
        <begin position="199"/>
        <end position="221"/>
    </location>
</feature>
<organism evidence="7 8">
    <name type="scientific">Hortaea werneckii</name>
    <name type="common">Black yeast</name>
    <name type="synonym">Cladosporium werneckii</name>
    <dbReference type="NCBI Taxonomy" id="91943"/>
    <lineage>
        <taxon>Eukaryota</taxon>
        <taxon>Fungi</taxon>
        <taxon>Dikarya</taxon>
        <taxon>Ascomycota</taxon>
        <taxon>Pezizomycotina</taxon>
        <taxon>Dothideomycetes</taxon>
        <taxon>Dothideomycetidae</taxon>
        <taxon>Mycosphaerellales</taxon>
        <taxon>Teratosphaeriaceae</taxon>
        <taxon>Hortaea</taxon>
    </lineage>
</organism>
<sequence>MAEKDGKKRKRQSNGAESSSKKVAFGGAKGNIKVNYQDGNGLHPALVSAPGLTPPSISFNPYAKPTSGKKSEAPPKPKTHDFLLHSSQHPRLDYTASPSSLDQHQSHYIAVYDPATNQLQITPAHHVSLRSIPRKISDESKAKGRSLAQQREALGQEFGTKKAKKVIASRTENAITKGNQSGVQSGAQNAVLENMADAEAEAPGKEQVEQDQLASKPIPRPNLSAESVEQVYTFNTLIPQGEARLVPVKDWQERARADQEMTFSHRYPAHRVAAIGKSDDMLKLKALSYLNLLLDFHDALQGAGRSGKKVPKKEILSKKMDKWPETLVDLVRRRFSNPQNELPKWHQDNLYTHMAALTLYIDGWTTNTTDLKEDLRIENRQITQYFNELGCRVGPLTEKERERLGVPKAVAGSSAASATAAVVGEENGVARGQREGGEDRVGGEMGEVGGEAIVGSAVQGYEGGEGFVAARRGWVCGRVVGGFGGREEERGVELDGPVCRATGEEFAVCGGYLVWVGGGQVLAVRGEWG</sequence>
<reference evidence="7 8" key="1">
    <citation type="journal article" date="2018" name="BMC Genomics">
        <title>Genomic evidence for intraspecific hybridization in a clonal and extremely halotolerant yeast.</title>
        <authorList>
            <person name="Gostincar C."/>
            <person name="Stajich J.E."/>
            <person name="Zupancic J."/>
            <person name="Zalar P."/>
            <person name="Gunde-Cimerman N."/>
        </authorList>
    </citation>
    <scope>NUCLEOTIDE SEQUENCE [LARGE SCALE GENOMIC DNA]</scope>
    <source>
        <strain evidence="7 8">EXF-151</strain>
    </source>
</reference>
<evidence type="ECO:0000256" key="1">
    <source>
        <dbReference type="ARBA" id="ARBA00004604"/>
    </source>
</evidence>
<name>A0A3M7BTH1_HORWE</name>
<keyword evidence="4" id="KW-0804">Transcription</keyword>
<dbReference type="InterPro" id="IPR009668">
    <property type="entry name" value="RNA_pol-assoc_fac_A49-like"/>
</dbReference>
<evidence type="ECO:0000313" key="8">
    <source>
        <dbReference type="Proteomes" id="UP000270230"/>
    </source>
</evidence>
<gene>
    <name evidence="7" type="ORF">D0865_11468</name>
</gene>
<dbReference type="GO" id="GO:0003677">
    <property type="term" value="F:DNA binding"/>
    <property type="evidence" value="ECO:0007669"/>
    <property type="project" value="InterPro"/>
</dbReference>
<comment type="caution">
    <text evidence="7">The sequence shown here is derived from an EMBL/GenBank/DDBJ whole genome shotgun (WGS) entry which is preliminary data.</text>
</comment>
<evidence type="ECO:0000256" key="4">
    <source>
        <dbReference type="ARBA" id="ARBA00023163"/>
    </source>
</evidence>
<dbReference type="EMBL" id="QWIN01001229">
    <property type="protein sequence ID" value="RMY43132.1"/>
    <property type="molecule type" value="Genomic_DNA"/>
</dbReference>
<keyword evidence="5" id="KW-0539">Nucleus</keyword>
<dbReference type="Pfam" id="PF06870">
    <property type="entry name" value="RNA_pol_I_A49"/>
    <property type="match status" value="1"/>
</dbReference>
<evidence type="ECO:0000256" key="3">
    <source>
        <dbReference type="ARBA" id="ARBA00022478"/>
    </source>
</evidence>
<evidence type="ECO:0000313" key="7">
    <source>
        <dbReference type="EMBL" id="RMY43132.1"/>
    </source>
</evidence>
<dbReference type="GO" id="GO:0000428">
    <property type="term" value="C:DNA-directed RNA polymerase complex"/>
    <property type="evidence" value="ECO:0007669"/>
    <property type="project" value="UniProtKB-KW"/>
</dbReference>
<feature type="compositionally biased region" description="Basic and acidic residues" evidence="6">
    <location>
        <begin position="69"/>
        <end position="80"/>
    </location>
</feature>
<evidence type="ECO:0000256" key="2">
    <source>
        <dbReference type="ARBA" id="ARBA00009430"/>
    </source>
</evidence>
<dbReference type="Proteomes" id="UP000270230">
    <property type="component" value="Unassembled WGS sequence"/>
</dbReference>
<keyword evidence="3" id="KW-0240">DNA-directed RNA polymerase</keyword>
<evidence type="ECO:0000256" key="5">
    <source>
        <dbReference type="ARBA" id="ARBA00023242"/>
    </source>
</evidence>
<dbReference type="AlphaFoldDB" id="A0A3M7BTH1"/>
<dbReference type="GO" id="GO:0005730">
    <property type="term" value="C:nucleolus"/>
    <property type="evidence" value="ECO:0007669"/>
    <property type="project" value="UniProtKB-SubCell"/>
</dbReference>
<comment type="similarity">
    <text evidence="2">Belongs to the eukaryotic RPA49/POLR1E RNA polymerase subunit family.</text>
</comment>
<accession>A0A3M7BTH1</accession>
<dbReference type="OrthoDB" id="532500at2759"/>
<dbReference type="PANTHER" id="PTHR14440">
    <property type="entry name" value="DNA-DIRECTED RNA POLYMERASE I SUBUNIT RPA49"/>
    <property type="match status" value="1"/>
</dbReference>
<evidence type="ECO:0000256" key="6">
    <source>
        <dbReference type="SAM" id="MobiDB-lite"/>
    </source>
</evidence>
<comment type="subcellular location">
    <subcellularLocation>
        <location evidence="1">Nucleus</location>
        <location evidence="1">Nucleolus</location>
    </subcellularLocation>
</comment>
<dbReference type="GO" id="GO:0006351">
    <property type="term" value="P:DNA-templated transcription"/>
    <property type="evidence" value="ECO:0007669"/>
    <property type="project" value="InterPro"/>
</dbReference>
<protein>
    <submittedName>
        <fullName evidence="7">Uncharacterized protein</fullName>
    </submittedName>
</protein>
<feature type="region of interest" description="Disordered" evidence="6">
    <location>
        <begin position="1"/>
        <end position="80"/>
    </location>
</feature>
<proteinExistence type="inferred from homology"/>